<keyword evidence="2" id="KW-1185">Reference proteome</keyword>
<dbReference type="EMBL" id="CAMGYJ010000005">
    <property type="protein sequence ID" value="CAI0413284.1"/>
    <property type="molecule type" value="Genomic_DNA"/>
</dbReference>
<dbReference type="Proteomes" id="UP001154282">
    <property type="component" value="Unassembled WGS sequence"/>
</dbReference>
<evidence type="ECO:0000313" key="1">
    <source>
        <dbReference type="EMBL" id="CAI0413284.1"/>
    </source>
</evidence>
<protein>
    <submittedName>
        <fullName evidence="1">Uncharacterized protein</fullName>
    </submittedName>
</protein>
<organism evidence="1 2">
    <name type="scientific">Linum tenue</name>
    <dbReference type="NCBI Taxonomy" id="586396"/>
    <lineage>
        <taxon>Eukaryota</taxon>
        <taxon>Viridiplantae</taxon>
        <taxon>Streptophyta</taxon>
        <taxon>Embryophyta</taxon>
        <taxon>Tracheophyta</taxon>
        <taxon>Spermatophyta</taxon>
        <taxon>Magnoliopsida</taxon>
        <taxon>eudicotyledons</taxon>
        <taxon>Gunneridae</taxon>
        <taxon>Pentapetalae</taxon>
        <taxon>rosids</taxon>
        <taxon>fabids</taxon>
        <taxon>Malpighiales</taxon>
        <taxon>Linaceae</taxon>
        <taxon>Linum</taxon>
    </lineage>
</organism>
<name>A0AAV0JVL0_9ROSI</name>
<comment type="caution">
    <text evidence="1">The sequence shown here is derived from an EMBL/GenBank/DDBJ whole genome shotgun (WGS) entry which is preliminary data.</text>
</comment>
<accession>A0AAV0JVL0</accession>
<sequence>MMKMEKWDAFQRELNVPFIAKEEGTKLMNLVGSSPASSACHSLFFFFFELSPPILLAFSLPHEPGP</sequence>
<reference evidence="1" key="1">
    <citation type="submission" date="2022-08" db="EMBL/GenBank/DDBJ databases">
        <authorList>
            <person name="Gutierrez-Valencia J."/>
        </authorList>
    </citation>
    <scope>NUCLEOTIDE SEQUENCE</scope>
</reference>
<evidence type="ECO:0000313" key="2">
    <source>
        <dbReference type="Proteomes" id="UP001154282"/>
    </source>
</evidence>
<gene>
    <name evidence="1" type="ORF">LITE_LOCUS15863</name>
</gene>
<dbReference type="AlphaFoldDB" id="A0AAV0JVL0"/>
<proteinExistence type="predicted"/>
<feature type="non-terminal residue" evidence="1">
    <location>
        <position position="66"/>
    </location>
</feature>